<dbReference type="PRINTS" id="PR00344">
    <property type="entry name" value="BCTRLSENSOR"/>
</dbReference>
<comment type="subcellular location">
    <subcellularLocation>
        <location evidence="2">Cell membrane</location>
        <topology evidence="2">Multi-pass membrane protein</topology>
    </subcellularLocation>
</comment>
<dbReference type="InterPro" id="IPR001789">
    <property type="entry name" value="Sig_transdc_resp-reg_receiver"/>
</dbReference>
<evidence type="ECO:0000256" key="9">
    <source>
        <dbReference type="ARBA" id="ARBA00022777"/>
    </source>
</evidence>
<feature type="transmembrane region" description="Helical" evidence="16">
    <location>
        <begin position="297"/>
        <end position="318"/>
    </location>
</feature>
<keyword evidence="4" id="KW-1003">Cell membrane</keyword>
<protein>
    <recommendedName>
        <fullName evidence="3">histidine kinase</fullName>
        <ecNumber evidence="3">2.7.13.3</ecNumber>
    </recommendedName>
</protein>
<keyword evidence="5 15" id="KW-0597">Phosphoprotein</keyword>
<keyword evidence="9 21" id="KW-0418">Kinase</keyword>
<dbReference type="AlphaFoldDB" id="A0A6B9G8K3"/>
<keyword evidence="10" id="KW-0067">ATP-binding</keyword>
<keyword evidence="21" id="KW-0614">Plasmid</keyword>
<evidence type="ECO:0000256" key="12">
    <source>
        <dbReference type="ARBA" id="ARBA00023012"/>
    </source>
</evidence>
<dbReference type="SUPFAM" id="SSF55874">
    <property type="entry name" value="ATPase domain of HSP90 chaperone/DNA topoisomerase II/histidine kinase"/>
    <property type="match status" value="1"/>
</dbReference>
<dbReference type="SMART" id="SM00387">
    <property type="entry name" value="HATPase_c"/>
    <property type="match status" value="1"/>
</dbReference>
<dbReference type="Gene3D" id="1.10.287.130">
    <property type="match status" value="1"/>
</dbReference>
<dbReference type="Gene3D" id="3.30.565.10">
    <property type="entry name" value="Histidine kinase-like ATPase, C-terminal domain"/>
    <property type="match status" value="1"/>
</dbReference>
<dbReference type="SUPFAM" id="SSF52172">
    <property type="entry name" value="CheY-like"/>
    <property type="match status" value="1"/>
</dbReference>
<dbReference type="PROSITE" id="PS50885">
    <property type="entry name" value="HAMP"/>
    <property type="match status" value="1"/>
</dbReference>
<feature type="domain" description="Histidine kinase" evidence="17">
    <location>
        <begin position="405"/>
        <end position="617"/>
    </location>
</feature>
<keyword evidence="13 16" id="KW-0472">Membrane</keyword>
<dbReference type="RefSeq" id="WP_208718049.1">
    <property type="nucleotide sequence ID" value="NZ_CP024770.1"/>
</dbReference>
<dbReference type="CDD" id="cd17546">
    <property type="entry name" value="REC_hyHK_CKI1_RcsC-like"/>
    <property type="match status" value="1"/>
</dbReference>
<name>A0A6B9G8K3_PANCY</name>
<dbReference type="InterPro" id="IPR005467">
    <property type="entry name" value="His_kinase_dom"/>
</dbReference>
<evidence type="ECO:0000256" key="5">
    <source>
        <dbReference type="ARBA" id="ARBA00022553"/>
    </source>
</evidence>
<dbReference type="SUPFAM" id="SSF47226">
    <property type="entry name" value="Histidine-containing phosphotransfer domain, HPT domain"/>
    <property type="match status" value="1"/>
</dbReference>
<dbReference type="GO" id="GO:0000155">
    <property type="term" value="F:phosphorelay sensor kinase activity"/>
    <property type="evidence" value="ECO:0007669"/>
    <property type="project" value="InterPro"/>
</dbReference>
<feature type="transmembrane region" description="Helical" evidence="16">
    <location>
        <begin position="9"/>
        <end position="29"/>
    </location>
</feature>
<dbReference type="EMBL" id="CP024770">
    <property type="protein sequence ID" value="QGY32153.1"/>
    <property type="molecule type" value="Genomic_DNA"/>
</dbReference>
<evidence type="ECO:0000256" key="8">
    <source>
        <dbReference type="ARBA" id="ARBA00022741"/>
    </source>
</evidence>
<evidence type="ECO:0000313" key="22">
    <source>
        <dbReference type="Proteomes" id="UP000502005"/>
    </source>
</evidence>
<evidence type="ECO:0000259" key="19">
    <source>
        <dbReference type="PROSITE" id="PS50885"/>
    </source>
</evidence>
<evidence type="ECO:0000259" key="17">
    <source>
        <dbReference type="PROSITE" id="PS50109"/>
    </source>
</evidence>
<dbReference type="PROSITE" id="PS50894">
    <property type="entry name" value="HPT"/>
    <property type="match status" value="1"/>
</dbReference>
<dbReference type="Pfam" id="PF00512">
    <property type="entry name" value="HisKA"/>
    <property type="match status" value="1"/>
</dbReference>
<dbReference type="PANTHER" id="PTHR45339">
    <property type="entry name" value="HYBRID SIGNAL TRANSDUCTION HISTIDINE KINASE J"/>
    <property type="match status" value="1"/>
</dbReference>
<dbReference type="Gene3D" id="3.40.50.2300">
    <property type="match status" value="1"/>
</dbReference>
<evidence type="ECO:0000256" key="2">
    <source>
        <dbReference type="ARBA" id="ARBA00004651"/>
    </source>
</evidence>
<feature type="domain" description="Response regulatory" evidence="18">
    <location>
        <begin position="695"/>
        <end position="814"/>
    </location>
</feature>
<dbReference type="InterPro" id="IPR036641">
    <property type="entry name" value="HPT_dom_sf"/>
</dbReference>
<keyword evidence="8" id="KW-0547">Nucleotide-binding</keyword>
<proteinExistence type="predicted"/>
<dbReference type="PROSITE" id="PS50110">
    <property type="entry name" value="RESPONSE_REGULATORY"/>
    <property type="match status" value="1"/>
</dbReference>
<dbReference type="InterPro" id="IPR011006">
    <property type="entry name" value="CheY-like_superfamily"/>
</dbReference>
<dbReference type="InterPro" id="IPR036097">
    <property type="entry name" value="HisK_dim/P_sf"/>
</dbReference>
<keyword evidence="6" id="KW-0808">Transferase</keyword>
<dbReference type="CDD" id="cd16922">
    <property type="entry name" value="HATPase_EvgS-ArcB-TorS-like"/>
    <property type="match status" value="1"/>
</dbReference>
<evidence type="ECO:0000256" key="11">
    <source>
        <dbReference type="ARBA" id="ARBA00022989"/>
    </source>
</evidence>
<evidence type="ECO:0000256" key="1">
    <source>
        <dbReference type="ARBA" id="ARBA00000085"/>
    </source>
</evidence>
<keyword evidence="11 16" id="KW-1133">Transmembrane helix</keyword>
<keyword evidence="12" id="KW-0902">Two-component regulatory system</keyword>
<feature type="domain" description="HPt" evidence="20">
    <location>
        <begin position="836"/>
        <end position="928"/>
    </location>
</feature>
<dbReference type="SMART" id="SM00388">
    <property type="entry name" value="HisKA"/>
    <property type="match status" value="1"/>
</dbReference>
<feature type="modified residue" description="Phosphohistidine" evidence="14">
    <location>
        <position position="875"/>
    </location>
</feature>
<organism evidence="21 22">
    <name type="scientific">Pantoea cypripedii</name>
    <name type="common">Pectobacterium cypripedii</name>
    <name type="synonym">Erwinia cypripedii</name>
    <dbReference type="NCBI Taxonomy" id="55209"/>
    <lineage>
        <taxon>Bacteria</taxon>
        <taxon>Pseudomonadati</taxon>
        <taxon>Pseudomonadota</taxon>
        <taxon>Gammaproteobacteria</taxon>
        <taxon>Enterobacterales</taxon>
        <taxon>Erwiniaceae</taxon>
        <taxon>Pantoea</taxon>
    </lineage>
</organism>
<dbReference type="Pfam" id="PF01627">
    <property type="entry name" value="Hpt"/>
    <property type="match status" value="1"/>
</dbReference>
<evidence type="ECO:0000259" key="20">
    <source>
        <dbReference type="PROSITE" id="PS50894"/>
    </source>
</evidence>
<evidence type="ECO:0000256" key="14">
    <source>
        <dbReference type="PROSITE-ProRule" id="PRU00110"/>
    </source>
</evidence>
<accession>A0A6B9G8K3</accession>
<feature type="domain" description="HAMP" evidence="19">
    <location>
        <begin position="320"/>
        <end position="372"/>
    </location>
</feature>
<keyword evidence="7 16" id="KW-0812">Transmembrane</keyword>
<evidence type="ECO:0000256" key="15">
    <source>
        <dbReference type="PROSITE-ProRule" id="PRU00169"/>
    </source>
</evidence>
<dbReference type="Gene3D" id="1.20.120.160">
    <property type="entry name" value="HPT domain"/>
    <property type="match status" value="1"/>
</dbReference>
<dbReference type="Gene3D" id="6.10.340.10">
    <property type="match status" value="1"/>
</dbReference>
<sequence length="928" mass="104296">MKHFRLRSSLLRQIIVLLGCAIALFWLIIESVNFYSRYATARNTIKNDLQVELSASVSRESNHYLQAQRTLSTLLDLWLSTPDRSNLAVVPQHAVFIPLPDARINPEQQQKALALVELFGHSSEEMGEEAFILLPQQGMAYFQSAGTSEQASLQRAHTLLAESTGLSEAGFHWGTPFRREDTGQLYVPLTTRDPRTGVVVGMDVQVWRMPMLNHELQHDIRFAMLGENDQFLPLATFEKAIPVGEFPFEAMSRCQSQGQVEVGNYHFACEDFTGPPWWMVVRYPERQVALSALGSQLWTLPPVLLALLLLLFLLYWGLDRLLGMPLRHLMRVIERHSFLDWTLALPEGRKDELGRIAKAYNRMLSILKANSSTLESRVQERTSMLKQATDIAEEMSKRKSEHIASASHEIRTPMNSVVGALELLHHSDLTPAQRDLVQTARTSSDYLLSLINNLLDYNHIETGQLELSTEQVDLLPMLDKVMTTVHLRAEEKGLALTCIVAAGVPLDLELSRIRVKQILINLLGNAIKFTHQGYVHLRVERRKSLLVFAVKDSGEGIAANQQQEIFRPFARVSEHSGGNGLGLTISAMLAQSMGGEIQLTSQPGKGSCFTLLLPIQQGGKPLEPFTGSVKAPEALHEQLEMWGLTAFAGEDPALTSPALVFQPGRLYRLLAMLLQGEHFTEPSDKPMMVSPWMLKILVVDDNAVNRDIIQKTLRHLGHEAETAASGKEALKRGQQHVYDLVLMDLRMPEMDGYTTTRNWRDPHWNILDAETPVIALTADALKSERERARECGMVGFLTKPFEMAKLLNALEKVMVTQLSQGRELTPNAALYKPLVDLTQDEELRAKVAVTFRSFIQELNHAWQNHQSEELTDMMHTIKGSAGLCNMPELYRSAELLETDLRAGRWPERGRLDAFIALISDEIEMVKSA</sequence>
<dbReference type="InterPro" id="IPR003660">
    <property type="entry name" value="HAMP_dom"/>
</dbReference>
<evidence type="ECO:0000256" key="10">
    <source>
        <dbReference type="ARBA" id="ARBA00022840"/>
    </source>
</evidence>
<dbReference type="GO" id="GO:0005524">
    <property type="term" value="F:ATP binding"/>
    <property type="evidence" value="ECO:0007669"/>
    <property type="project" value="UniProtKB-KW"/>
</dbReference>
<dbReference type="InterPro" id="IPR003661">
    <property type="entry name" value="HisK_dim/P_dom"/>
</dbReference>
<evidence type="ECO:0000256" key="16">
    <source>
        <dbReference type="SAM" id="Phobius"/>
    </source>
</evidence>
<evidence type="ECO:0000256" key="13">
    <source>
        <dbReference type="ARBA" id="ARBA00023136"/>
    </source>
</evidence>
<evidence type="ECO:0000256" key="4">
    <source>
        <dbReference type="ARBA" id="ARBA00022475"/>
    </source>
</evidence>
<dbReference type="PANTHER" id="PTHR45339:SF1">
    <property type="entry name" value="HYBRID SIGNAL TRANSDUCTION HISTIDINE KINASE J"/>
    <property type="match status" value="1"/>
</dbReference>
<geneLocation type="plasmid" evidence="22">
    <name>pne1b</name>
</geneLocation>
<dbReference type="Pfam" id="PF02518">
    <property type="entry name" value="HATPase_c"/>
    <property type="match status" value="1"/>
</dbReference>
<evidence type="ECO:0000256" key="6">
    <source>
        <dbReference type="ARBA" id="ARBA00022679"/>
    </source>
</evidence>
<dbReference type="SMART" id="SM00448">
    <property type="entry name" value="REC"/>
    <property type="match status" value="1"/>
</dbReference>
<dbReference type="CDD" id="cd06225">
    <property type="entry name" value="HAMP"/>
    <property type="match status" value="1"/>
</dbReference>
<dbReference type="EC" id="2.7.13.3" evidence="3"/>
<dbReference type="CDD" id="cd00082">
    <property type="entry name" value="HisKA"/>
    <property type="match status" value="1"/>
</dbReference>
<gene>
    <name evidence="21" type="ORF">CUN67_24480</name>
</gene>
<dbReference type="SUPFAM" id="SSF47384">
    <property type="entry name" value="Homodimeric domain of signal transducing histidine kinase"/>
    <property type="match status" value="1"/>
</dbReference>
<evidence type="ECO:0000256" key="3">
    <source>
        <dbReference type="ARBA" id="ARBA00012438"/>
    </source>
</evidence>
<dbReference type="Pfam" id="PF00072">
    <property type="entry name" value="Response_reg"/>
    <property type="match status" value="1"/>
</dbReference>
<dbReference type="InterPro" id="IPR008207">
    <property type="entry name" value="Sig_transdc_His_kin_Hpt_dom"/>
</dbReference>
<dbReference type="Proteomes" id="UP000502005">
    <property type="component" value="Plasmid pNE1B"/>
</dbReference>
<reference evidence="21 22" key="1">
    <citation type="submission" date="2017-11" db="EMBL/GenBank/DDBJ databases">
        <title>Genome sequence of Pantoea cypripedii NE1.</title>
        <authorList>
            <person name="Nascimento F.X."/>
        </authorList>
    </citation>
    <scope>NUCLEOTIDE SEQUENCE [LARGE SCALE GENOMIC DNA]</scope>
    <source>
        <strain evidence="21 22">NE1</strain>
        <plasmid evidence="22">pne1b</plasmid>
    </source>
</reference>
<comment type="catalytic activity">
    <reaction evidence="1">
        <text>ATP + protein L-histidine = ADP + protein N-phospho-L-histidine.</text>
        <dbReference type="EC" id="2.7.13.3"/>
    </reaction>
</comment>
<dbReference type="InterPro" id="IPR003594">
    <property type="entry name" value="HATPase_dom"/>
</dbReference>
<dbReference type="PROSITE" id="PS50109">
    <property type="entry name" value="HIS_KIN"/>
    <property type="match status" value="1"/>
</dbReference>
<evidence type="ECO:0000256" key="7">
    <source>
        <dbReference type="ARBA" id="ARBA00022692"/>
    </source>
</evidence>
<feature type="modified residue" description="4-aspartylphosphate" evidence="15">
    <location>
        <position position="744"/>
    </location>
</feature>
<dbReference type="InterPro" id="IPR004358">
    <property type="entry name" value="Sig_transdc_His_kin-like_C"/>
</dbReference>
<dbReference type="SUPFAM" id="SSF158472">
    <property type="entry name" value="HAMP domain-like"/>
    <property type="match status" value="1"/>
</dbReference>
<dbReference type="InterPro" id="IPR036890">
    <property type="entry name" value="HATPase_C_sf"/>
</dbReference>
<evidence type="ECO:0000313" key="21">
    <source>
        <dbReference type="EMBL" id="QGY32153.1"/>
    </source>
</evidence>
<dbReference type="NCBIfam" id="NF011874">
    <property type="entry name" value="PRK15347.1"/>
    <property type="match status" value="1"/>
</dbReference>
<dbReference type="GO" id="GO:0005886">
    <property type="term" value="C:plasma membrane"/>
    <property type="evidence" value="ECO:0007669"/>
    <property type="project" value="UniProtKB-SubCell"/>
</dbReference>
<evidence type="ECO:0000259" key="18">
    <source>
        <dbReference type="PROSITE" id="PS50110"/>
    </source>
</evidence>